<sequence length="366" mass="37934">MNRLLAVSGFGAKGPACFLLEIAGRRLLLDLGEGPDFAIRPDLSAIGPVDAVLISHLHHDHTGALDLVAAVGSPPVFATDLTRRLMRASRLPASISSLPMNGRTEVAGLAVETGPAGHAPGAVWMRIGGADGLLYTGDYSGEGRLFPVTLPLPAKAMVFDASYGIADEPLADQIIELETAIGDGPCLLPAPPAGRGLEMALHLTAAGCRVALCPAHRRVAETLIDQDAGPAEAAAALARLLRDSLPLADDAADRQRLPDAVMIAGTADAARGVAARLAARIVADGGGRIVFTGHLAAGTPAKTLVEEGKAAFCRWNVHPRLAGSRALLAAVRPEIVMAAFLEVDGVRRLARALPAENFASTSELTW</sequence>
<reference evidence="2 3" key="1">
    <citation type="submission" date="2017-08" db="EMBL/GenBank/DDBJ databases">
        <title>Pleomorphomonas carboxidotrophicus sp. nov., a new mesophilic hydrogenogenic carboxidotroph.</title>
        <authorList>
            <person name="Esquivel-Elizondo S."/>
            <person name="Krajmalnik-Brown R."/>
            <person name="Maldonado J."/>
        </authorList>
    </citation>
    <scope>NUCLEOTIDE SEQUENCE [LARGE SCALE GENOMIC DNA]</scope>
    <source>
        <strain evidence="2 3">SVCO-16</strain>
    </source>
</reference>
<dbReference type="InterPro" id="IPR001279">
    <property type="entry name" value="Metallo-B-lactamas"/>
</dbReference>
<keyword evidence="3" id="KW-1185">Reference proteome</keyword>
<dbReference type="PANTHER" id="PTHR11203">
    <property type="entry name" value="CLEAVAGE AND POLYADENYLATION SPECIFICITY FACTOR FAMILY MEMBER"/>
    <property type="match status" value="1"/>
</dbReference>
<accession>A0A2G9X0B2</accession>
<comment type="caution">
    <text evidence="2">The sequence shown here is derived from an EMBL/GenBank/DDBJ whole genome shotgun (WGS) entry which is preliminary data.</text>
</comment>
<dbReference type="PANTHER" id="PTHR11203:SF37">
    <property type="entry name" value="INTEGRATOR COMPLEX SUBUNIT 11"/>
    <property type="match status" value="1"/>
</dbReference>
<dbReference type="GO" id="GO:0004521">
    <property type="term" value="F:RNA endonuclease activity"/>
    <property type="evidence" value="ECO:0007669"/>
    <property type="project" value="TreeGrafter"/>
</dbReference>
<evidence type="ECO:0000259" key="1">
    <source>
        <dbReference type="SMART" id="SM00849"/>
    </source>
</evidence>
<evidence type="ECO:0000313" key="3">
    <source>
        <dbReference type="Proteomes" id="UP000231070"/>
    </source>
</evidence>
<evidence type="ECO:0000313" key="2">
    <source>
        <dbReference type="EMBL" id="PIP00402.1"/>
    </source>
</evidence>
<proteinExistence type="predicted"/>
<dbReference type="InterPro" id="IPR036866">
    <property type="entry name" value="RibonucZ/Hydroxyglut_hydro"/>
</dbReference>
<dbReference type="AlphaFoldDB" id="A0A2G9X0B2"/>
<dbReference type="InterPro" id="IPR050698">
    <property type="entry name" value="MBL"/>
</dbReference>
<dbReference type="Proteomes" id="UP000231070">
    <property type="component" value="Unassembled WGS sequence"/>
</dbReference>
<dbReference type="SMART" id="SM00849">
    <property type="entry name" value="Lactamase_B"/>
    <property type="match status" value="1"/>
</dbReference>
<dbReference type="SUPFAM" id="SSF56281">
    <property type="entry name" value="Metallo-hydrolase/oxidoreductase"/>
    <property type="match status" value="1"/>
</dbReference>
<dbReference type="EMBL" id="NQVN01000002">
    <property type="protein sequence ID" value="PIP00402.1"/>
    <property type="molecule type" value="Genomic_DNA"/>
</dbReference>
<name>A0A2G9X0B2_9HYPH</name>
<dbReference type="OrthoDB" id="2373347at2"/>
<protein>
    <recommendedName>
        <fullName evidence="1">Metallo-beta-lactamase domain-containing protein</fullName>
    </recommendedName>
</protein>
<dbReference type="RefSeq" id="WP_100079737.1">
    <property type="nucleotide sequence ID" value="NZ_NQVN01000002.1"/>
</dbReference>
<dbReference type="Gene3D" id="3.60.15.10">
    <property type="entry name" value="Ribonuclease Z/Hydroxyacylglutathione hydrolase-like"/>
    <property type="match status" value="1"/>
</dbReference>
<dbReference type="Pfam" id="PF00753">
    <property type="entry name" value="Lactamase_B"/>
    <property type="match status" value="1"/>
</dbReference>
<organism evidence="2 3">
    <name type="scientific">Pleomorphomonas carboxyditropha</name>
    <dbReference type="NCBI Taxonomy" id="2023338"/>
    <lineage>
        <taxon>Bacteria</taxon>
        <taxon>Pseudomonadati</taxon>
        <taxon>Pseudomonadota</taxon>
        <taxon>Alphaproteobacteria</taxon>
        <taxon>Hyphomicrobiales</taxon>
        <taxon>Pleomorphomonadaceae</taxon>
        <taxon>Pleomorphomonas</taxon>
    </lineage>
</organism>
<feature type="domain" description="Metallo-beta-lactamase" evidence="1">
    <location>
        <begin position="14"/>
        <end position="174"/>
    </location>
</feature>
<gene>
    <name evidence="2" type="ORF">CJ014_06630</name>
</gene>